<dbReference type="PANTHER" id="PTHR43451">
    <property type="entry name" value="ACETYLTRANSFERASE (GNAT) FAMILY PROTEIN"/>
    <property type="match status" value="1"/>
</dbReference>
<dbReference type="Proteomes" id="UP000271624">
    <property type="component" value="Unassembled WGS sequence"/>
</dbReference>
<dbReference type="InterPro" id="IPR052564">
    <property type="entry name" value="N-acetyltrans/Recomb-assoc"/>
</dbReference>
<dbReference type="SUPFAM" id="SSF55729">
    <property type="entry name" value="Acyl-CoA N-acyltransferases (Nat)"/>
    <property type="match status" value="1"/>
</dbReference>
<protein>
    <submittedName>
        <fullName evidence="2">N-acetyltransferase</fullName>
    </submittedName>
</protein>
<evidence type="ECO:0000259" key="1">
    <source>
        <dbReference type="PROSITE" id="PS51186"/>
    </source>
</evidence>
<evidence type="ECO:0000313" key="2">
    <source>
        <dbReference type="EMBL" id="RUT04581.1"/>
    </source>
</evidence>
<keyword evidence="2" id="KW-0808">Transferase</keyword>
<proteinExistence type="predicted"/>
<reference evidence="2" key="2">
    <citation type="journal article" date="2019" name="Genome Biol. Evol.">
        <title>Day and night: Metabolic profiles and evolutionary relationships of six axenic non-marine cyanobacteria.</title>
        <authorList>
            <person name="Will S.E."/>
            <person name="Henke P."/>
            <person name="Boedeker C."/>
            <person name="Huang S."/>
            <person name="Brinkmann H."/>
            <person name="Rohde M."/>
            <person name="Jarek M."/>
            <person name="Friedl T."/>
            <person name="Seufert S."/>
            <person name="Schumacher M."/>
            <person name="Overmann J."/>
            <person name="Neumann-Schaal M."/>
            <person name="Petersen J."/>
        </authorList>
    </citation>
    <scope>NUCLEOTIDE SEQUENCE [LARGE SCALE GENOMIC DNA]</scope>
    <source>
        <strain evidence="2">PCC 7102</strain>
    </source>
</reference>
<gene>
    <name evidence="2" type="ORF">DSM106972_041500</name>
</gene>
<name>A0A433VEP4_9CYAN</name>
<dbReference type="EMBL" id="RSCL01000010">
    <property type="protein sequence ID" value="RUT04581.1"/>
    <property type="molecule type" value="Genomic_DNA"/>
</dbReference>
<dbReference type="PANTHER" id="PTHR43451:SF1">
    <property type="entry name" value="ACETYLTRANSFERASE"/>
    <property type="match status" value="1"/>
</dbReference>
<dbReference type="Gene3D" id="3.40.630.30">
    <property type="match status" value="1"/>
</dbReference>
<dbReference type="CDD" id="cd04301">
    <property type="entry name" value="NAT_SF"/>
    <property type="match status" value="1"/>
</dbReference>
<dbReference type="OrthoDB" id="9800797at2"/>
<dbReference type="AlphaFoldDB" id="A0A433VEP4"/>
<dbReference type="InterPro" id="IPR016181">
    <property type="entry name" value="Acyl_CoA_acyltransferase"/>
</dbReference>
<dbReference type="GO" id="GO:0016747">
    <property type="term" value="F:acyltransferase activity, transferring groups other than amino-acyl groups"/>
    <property type="evidence" value="ECO:0007669"/>
    <property type="project" value="InterPro"/>
</dbReference>
<evidence type="ECO:0000313" key="3">
    <source>
        <dbReference type="Proteomes" id="UP000271624"/>
    </source>
</evidence>
<organism evidence="2 3">
    <name type="scientific">Dulcicalothrix desertica PCC 7102</name>
    <dbReference type="NCBI Taxonomy" id="232991"/>
    <lineage>
        <taxon>Bacteria</taxon>
        <taxon>Bacillati</taxon>
        <taxon>Cyanobacteriota</taxon>
        <taxon>Cyanophyceae</taxon>
        <taxon>Nostocales</taxon>
        <taxon>Calotrichaceae</taxon>
        <taxon>Dulcicalothrix</taxon>
    </lineage>
</organism>
<accession>A0A433VEP4</accession>
<reference evidence="2" key="1">
    <citation type="submission" date="2018-12" db="EMBL/GenBank/DDBJ databases">
        <authorList>
            <person name="Will S."/>
            <person name="Neumann-Schaal M."/>
            <person name="Henke P."/>
        </authorList>
    </citation>
    <scope>NUCLEOTIDE SEQUENCE</scope>
    <source>
        <strain evidence="2">PCC 7102</strain>
    </source>
</reference>
<comment type="caution">
    <text evidence="2">The sequence shown here is derived from an EMBL/GenBank/DDBJ whole genome shotgun (WGS) entry which is preliminary data.</text>
</comment>
<dbReference type="Pfam" id="PF13673">
    <property type="entry name" value="Acetyltransf_10"/>
    <property type="match status" value="1"/>
</dbReference>
<dbReference type="PROSITE" id="PS51186">
    <property type="entry name" value="GNAT"/>
    <property type="match status" value="1"/>
</dbReference>
<sequence>MVLQITVRLARPEDAEKMHHIHVNSVRQLCAVDYTQEQIEAWVGHLNPETLRQYIINGARYEVQFVAEDENGIITGFSAFDKNGDISAVYVHPDYTRQGVGKQLLKAAENEALAHNFTKLQISASITALPFYKANGYKFIKYSSHRLRSNVTIPCALLEKTLATDTTDVTDD</sequence>
<dbReference type="InterPro" id="IPR000182">
    <property type="entry name" value="GNAT_dom"/>
</dbReference>
<feature type="domain" description="N-acetyltransferase" evidence="1">
    <location>
        <begin position="5"/>
        <end position="164"/>
    </location>
</feature>
<dbReference type="RefSeq" id="WP_127082572.1">
    <property type="nucleotide sequence ID" value="NZ_RSCL01000010.1"/>
</dbReference>
<keyword evidence="3" id="KW-1185">Reference proteome</keyword>